<feature type="domain" description="Chorismate-utilising enzyme C-terminal" evidence="1">
    <location>
        <begin position="142"/>
        <end position="408"/>
    </location>
</feature>
<dbReference type="SUPFAM" id="SSF56752">
    <property type="entry name" value="D-aminoacid aminotransferase-like PLP-dependent enzymes"/>
    <property type="match status" value="1"/>
</dbReference>
<evidence type="ECO:0000313" key="2">
    <source>
        <dbReference type="EMBL" id="AZP11688.1"/>
    </source>
</evidence>
<proteinExistence type="predicted"/>
<dbReference type="SUPFAM" id="SSF56322">
    <property type="entry name" value="ADC synthase"/>
    <property type="match status" value="1"/>
</dbReference>
<dbReference type="InterPro" id="IPR036038">
    <property type="entry name" value="Aminotransferase-like"/>
</dbReference>
<dbReference type="AlphaFoldDB" id="A0A3Q9BPP1"/>
<dbReference type="OrthoDB" id="9803598at2"/>
<dbReference type="NCBIfam" id="TIGR00553">
    <property type="entry name" value="pabB"/>
    <property type="match status" value="1"/>
</dbReference>
<name>A0A3Q9BPP1_9BURK</name>
<dbReference type="InterPro" id="IPR043132">
    <property type="entry name" value="BCAT-like_C"/>
</dbReference>
<accession>A0A3Q9BPP1</accession>
<dbReference type="Proteomes" id="UP000275663">
    <property type="component" value="Chromosome"/>
</dbReference>
<reference evidence="2 3" key="1">
    <citation type="journal article" date="2011" name="Int. J. Syst. Evol. Microbiol.">
        <title>Description of Undibacterium oligocarboniphilum sp. nov., isolated from purified water, and Undibacterium pigrum strain CCUG 49012 as the type strain of Undibacterium parvum sp. nov., and emended descriptions of the genus Undibacterium and the species Undibacterium pigrum.</title>
        <authorList>
            <person name="Eder W."/>
            <person name="Wanner G."/>
            <person name="Ludwig W."/>
            <person name="Busse H.J."/>
            <person name="Ziemke-Kageler F."/>
            <person name="Lang E."/>
        </authorList>
    </citation>
    <scope>NUCLEOTIDE SEQUENCE [LARGE SCALE GENOMIC DNA]</scope>
    <source>
        <strain evidence="2 3">DSM 23061</strain>
    </source>
</reference>
<evidence type="ECO:0000259" key="1">
    <source>
        <dbReference type="Pfam" id="PF00425"/>
    </source>
</evidence>
<dbReference type="Gene3D" id="3.30.470.10">
    <property type="match status" value="1"/>
</dbReference>
<organism evidence="2 3">
    <name type="scientific">Undibacterium parvum</name>
    <dbReference type="NCBI Taxonomy" id="401471"/>
    <lineage>
        <taxon>Bacteria</taxon>
        <taxon>Pseudomonadati</taxon>
        <taxon>Pseudomonadota</taxon>
        <taxon>Betaproteobacteria</taxon>
        <taxon>Burkholderiales</taxon>
        <taxon>Oxalobacteraceae</taxon>
        <taxon>Undibacterium</taxon>
    </lineage>
</organism>
<dbReference type="EC" id="2.6.1.85" evidence="2"/>
<dbReference type="InterPro" id="IPR005801">
    <property type="entry name" value="ADC_synthase"/>
</dbReference>
<dbReference type="RefSeq" id="WP_126127073.1">
    <property type="nucleotide sequence ID" value="NZ_CP034464.1"/>
</dbReference>
<dbReference type="Pfam" id="PF00425">
    <property type="entry name" value="Chorismate_bind"/>
    <property type="match status" value="1"/>
</dbReference>
<dbReference type="InterPro" id="IPR001544">
    <property type="entry name" value="Aminotrans_IV"/>
</dbReference>
<sequence>MSCLVLPSHSPNPDALAAAQPCFALLDDAHGEPSISRLYTDLLDTLVCTDSLAWPDFLARTQSAVAQGLHALALFSYETGAALQAIAPRQEIALPSRVFLFAHCDLLDKQQVKTWLAQQSAQESAQTSALAGIAALQSSVDQQEFCAGLAAIQNYIAAGDTYQVNYTYRLRFQTYGSALALYRRLRERQPVPYGALICLPDGEAVLSLSPELFVRHQQGRLSARPMKGTAAATGEAVEDARRAENLANDSKNRAENLMIVDLLRNDLGRIAVTGSVKVPHLFEVTRFSSVLQMTSSIEASLRPDLGLAEIMAALYPCGSITGAPKHRTMQIIREVENAARGIYTAAIGWFDPPTQAQQVGDFCLSVPIRSLHLQKPGADGLRHGEMGVGAGIVYDSMATEEFAECQLKARFLTGLAAQFELFETMHASKDGGCRHQTRHLQRLQTSADYFGFTYDQQAIAQALRGFCEDLPPQGAYRLRLALQTDGQFNLQSGALQELAPIVKLLVSPSPSHAEPIFLRHKTSVRQEYDQAWQEAEKHGAFDMLFYNQAGFLTEGGRSNLFICLQGQWLTPPLSDGVLPGVMRAVLLEDAQMQAREQQLTLADLYAAEQIILCNSLRGSLRAEIITL</sequence>
<keyword evidence="2" id="KW-0808">Transferase</keyword>
<dbReference type="Gene3D" id="3.60.120.10">
    <property type="entry name" value="Anthranilate synthase"/>
    <property type="match status" value="1"/>
</dbReference>
<dbReference type="Gene3D" id="3.20.10.10">
    <property type="entry name" value="D-amino Acid Aminotransferase, subunit A, domain 2"/>
    <property type="match status" value="1"/>
</dbReference>
<dbReference type="Pfam" id="PF01063">
    <property type="entry name" value="Aminotran_4"/>
    <property type="match status" value="1"/>
</dbReference>
<dbReference type="InterPro" id="IPR005802">
    <property type="entry name" value="ADC_synth_comp_1"/>
</dbReference>
<dbReference type="GO" id="GO:0009396">
    <property type="term" value="P:folic acid-containing compound biosynthetic process"/>
    <property type="evidence" value="ECO:0007669"/>
    <property type="project" value="InterPro"/>
</dbReference>
<dbReference type="PANTHER" id="PTHR11236:SF50">
    <property type="entry name" value="AMINODEOXYCHORISMATE SYNTHASE COMPONENT 1"/>
    <property type="match status" value="1"/>
</dbReference>
<gene>
    <name evidence="2" type="primary">pabB</name>
    <name evidence="2" type="ORF">EJN92_06575</name>
</gene>
<evidence type="ECO:0000313" key="3">
    <source>
        <dbReference type="Proteomes" id="UP000275663"/>
    </source>
</evidence>
<dbReference type="InterPro" id="IPR043131">
    <property type="entry name" value="BCAT-like_N"/>
</dbReference>
<dbReference type="InterPro" id="IPR015890">
    <property type="entry name" value="Chorismate_C"/>
</dbReference>
<dbReference type="GO" id="GO:0000162">
    <property type="term" value="P:L-tryptophan biosynthetic process"/>
    <property type="evidence" value="ECO:0007669"/>
    <property type="project" value="TreeGrafter"/>
</dbReference>
<dbReference type="GO" id="GO:0046820">
    <property type="term" value="F:4-amino-4-deoxychorismate synthase activity"/>
    <property type="evidence" value="ECO:0007669"/>
    <property type="project" value="UniProtKB-EC"/>
</dbReference>
<keyword evidence="3" id="KW-1185">Reference proteome</keyword>
<dbReference type="PANTHER" id="PTHR11236">
    <property type="entry name" value="AMINOBENZOATE/ANTHRANILATE SYNTHASE"/>
    <property type="match status" value="1"/>
</dbReference>
<dbReference type="PRINTS" id="PR00095">
    <property type="entry name" value="ANTSNTHASEI"/>
</dbReference>
<keyword evidence="2" id="KW-0032">Aminotransferase</keyword>
<dbReference type="InterPro" id="IPR019999">
    <property type="entry name" value="Anth_synth_I-like"/>
</dbReference>
<dbReference type="KEGG" id="upv:EJN92_06575"/>
<protein>
    <submittedName>
        <fullName evidence="2">Aminodeoxychorismate synthase component I</fullName>
        <ecNumber evidence="2">2.6.1.85</ecNumber>
    </submittedName>
</protein>
<dbReference type="EMBL" id="CP034464">
    <property type="protein sequence ID" value="AZP11688.1"/>
    <property type="molecule type" value="Genomic_DNA"/>
</dbReference>